<dbReference type="GO" id="GO:0006506">
    <property type="term" value="P:GPI anchor biosynthetic process"/>
    <property type="evidence" value="ECO:0007669"/>
    <property type="project" value="UniProtKB-KW"/>
</dbReference>
<evidence type="ECO:0000313" key="9">
    <source>
        <dbReference type="Proteomes" id="UP000015453"/>
    </source>
</evidence>
<dbReference type="Pfam" id="PF04080">
    <property type="entry name" value="Per1"/>
    <property type="match status" value="1"/>
</dbReference>
<keyword evidence="5 7" id="KW-1133">Transmembrane helix</keyword>
<keyword evidence="6 7" id="KW-0472">Membrane</keyword>
<feature type="signal peptide" evidence="7">
    <location>
        <begin position="1"/>
        <end position="25"/>
    </location>
</feature>
<evidence type="ECO:0000256" key="5">
    <source>
        <dbReference type="ARBA" id="ARBA00022989"/>
    </source>
</evidence>
<dbReference type="GO" id="GO:0000139">
    <property type="term" value="C:Golgi membrane"/>
    <property type="evidence" value="ECO:0007669"/>
    <property type="project" value="UniProtKB-SubCell"/>
</dbReference>
<keyword evidence="2 7" id="KW-0337">GPI-anchor biosynthesis</keyword>
<protein>
    <recommendedName>
        <fullName evidence="7">Post-GPI attachment to proteins factor 3</fullName>
    </recommendedName>
</protein>
<comment type="caution">
    <text evidence="8">The sequence shown here is derived from an EMBL/GenBank/DDBJ whole genome shotgun (WGS) entry which is preliminary data.</text>
</comment>
<evidence type="ECO:0000256" key="4">
    <source>
        <dbReference type="ARBA" id="ARBA00022729"/>
    </source>
</evidence>
<feature type="transmembrane region" description="Helical" evidence="7">
    <location>
        <begin position="127"/>
        <end position="149"/>
    </location>
</feature>
<dbReference type="EMBL" id="AUSU01010320">
    <property type="protein sequence ID" value="EPS57354.1"/>
    <property type="molecule type" value="Genomic_DNA"/>
</dbReference>
<feature type="transmembrane region" description="Helical" evidence="7">
    <location>
        <begin position="161"/>
        <end position="184"/>
    </location>
</feature>
<comment type="function">
    <text evidence="7">Involved in the lipid remodeling steps of GPI-anchor maturation.</text>
</comment>
<evidence type="ECO:0000256" key="2">
    <source>
        <dbReference type="ARBA" id="ARBA00022502"/>
    </source>
</evidence>
<feature type="chain" id="PRO_5016480013" description="Post-GPI attachment to proteins factor 3" evidence="7">
    <location>
        <begin position="26"/>
        <end position="345"/>
    </location>
</feature>
<feature type="transmembrane region" description="Helical" evidence="7">
    <location>
        <begin position="196"/>
        <end position="214"/>
    </location>
</feature>
<organism evidence="8 9">
    <name type="scientific">Genlisea aurea</name>
    <dbReference type="NCBI Taxonomy" id="192259"/>
    <lineage>
        <taxon>Eukaryota</taxon>
        <taxon>Viridiplantae</taxon>
        <taxon>Streptophyta</taxon>
        <taxon>Embryophyta</taxon>
        <taxon>Tracheophyta</taxon>
        <taxon>Spermatophyta</taxon>
        <taxon>Magnoliopsida</taxon>
        <taxon>eudicotyledons</taxon>
        <taxon>Gunneridae</taxon>
        <taxon>Pentapetalae</taxon>
        <taxon>asterids</taxon>
        <taxon>lamiids</taxon>
        <taxon>Lamiales</taxon>
        <taxon>Lentibulariaceae</taxon>
        <taxon>Genlisea</taxon>
    </lineage>
</organism>
<gene>
    <name evidence="8" type="ORF">M569_17464</name>
</gene>
<keyword evidence="4 7" id="KW-0732">Signal</keyword>
<feature type="transmembrane region" description="Helical" evidence="7">
    <location>
        <begin position="311"/>
        <end position="328"/>
    </location>
</feature>
<evidence type="ECO:0000313" key="8">
    <source>
        <dbReference type="EMBL" id="EPS57354.1"/>
    </source>
</evidence>
<name>S8BSL3_9LAMI</name>
<dbReference type="PANTHER" id="PTHR13148:SF0">
    <property type="entry name" value="POST-GPI ATTACHMENT TO PROTEINS FACTOR 3"/>
    <property type="match status" value="1"/>
</dbReference>
<evidence type="ECO:0000256" key="1">
    <source>
        <dbReference type="ARBA" id="ARBA00004127"/>
    </source>
</evidence>
<feature type="transmembrane region" description="Helical" evidence="7">
    <location>
        <begin position="252"/>
        <end position="274"/>
    </location>
</feature>
<dbReference type="GO" id="GO:0016788">
    <property type="term" value="F:hydrolase activity, acting on ester bonds"/>
    <property type="evidence" value="ECO:0007669"/>
    <property type="project" value="TreeGrafter"/>
</dbReference>
<dbReference type="GO" id="GO:0005789">
    <property type="term" value="C:endoplasmic reticulum membrane"/>
    <property type="evidence" value="ECO:0007669"/>
    <property type="project" value="TreeGrafter"/>
</dbReference>
<evidence type="ECO:0000256" key="6">
    <source>
        <dbReference type="ARBA" id="ARBA00023136"/>
    </source>
</evidence>
<dbReference type="OrthoDB" id="419770at2759"/>
<evidence type="ECO:0000256" key="3">
    <source>
        <dbReference type="ARBA" id="ARBA00022692"/>
    </source>
</evidence>
<comment type="similarity">
    <text evidence="7">Belongs to the PGAP3 family.</text>
</comment>
<accession>S8BSL3</accession>
<keyword evidence="9" id="KW-1185">Reference proteome</keyword>
<sequence length="345" mass="39948">MGGGRCLVLLWVVLFCFFSPGVIDGSPGDADPVYRGCVEECEKTGCVGEKCLHPCKASLDGNTVDVSWHLKEPLYIRWKQWDCLSHCRYQCMLTREESRKKLGQEPDKYHGKWPFKRIFDIQEPASVAFSAMNLAVQFHGWVSFIILVNYKLPFRPNKNTYYEYTGLWHAYALFALNSWFWSAVFHMRDVDITEKIDYSSAVAFLGYSLFLAVIRAFSVRVEAARVMVAAPVFAFVTTHILYLNFFFFDYGWNMKVCVAMGLIQMVLWAVWAGVSRHPSRWKVWAVVFGGGAAMLLEVYDFPPYWGVFDAHALWHLSTIPLTYLWWSFARDDTEFRTRALMKKKD</sequence>
<reference evidence="8 9" key="1">
    <citation type="journal article" date="2013" name="BMC Genomics">
        <title>The miniature genome of a carnivorous plant Genlisea aurea contains a low number of genes and short non-coding sequences.</title>
        <authorList>
            <person name="Leushkin E.V."/>
            <person name="Sutormin R.A."/>
            <person name="Nabieva E.R."/>
            <person name="Penin A.A."/>
            <person name="Kondrashov A.S."/>
            <person name="Logacheva M.D."/>
        </authorList>
    </citation>
    <scope>NUCLEOTIDE SEQUENCE [LARGE SCALE GENOMIC DNA]</scope>
</reference>
<feature type="transmembrane region" description="Helical" evidence="7">
    <location>
        <begin position="226"/>
        <end position="246"/>
    </location>
</feature>
<dbReference type="PANTHER" id="PTHR13148">
    <property type="entry name" value="PER1-RELATED"/>
    <property type="match status" value="1"/>
</dbReference>
<keyword evidence="3 7" id="KW-0812">Transmembrane</keyword>
<dbReference type="InterPro" id="IPR007217">
    <property type="entry name" value="Per1-like"/>
</dbReference>
<keyword evidence="7" id="KW-0333">Golgi apparatus</keyword>
<evidence type="ECO:0000256" key="7">
    <source>
        <dbReference type="RuleBase" id="RU365066"/>
    </source>
</evidence>
<feature type="transmembrane region" description="Helical" evidence="7">
    <location>
        <begin position="281"/>
        <end position="299"/>
    </location>
</feature>
<dbReference type="Proteomes" id="UP000015453">
    <property type="component" value="Unassembled WGS sequence"/>
</dbReference>
<dbReference type="AlphaFoldDB" id="S8BSL3"/>
<comment type="subcellular location">
    <subcellularLocation>
        <location evidence="1">Endomembrane system</location>
        <topology evidence="1">Multi-pass membrane protein</topology>
    </subcellularLocation>
    <subcellularLocation>
        <location evidence="7">Golgi apparatus membrane</location>
        <topology evidence="7">Multi-pass membrane protein</topology>
    </subcellularLocation>
</comment>
<proteinExistence type="inferred from homology"/>